<gene>
    <name evidence="8" type="ORF">NCGR_LOCUS52876</name>
</gene>
<sequence>MQLTRDCRMNKMAPHLRCKSCRKWQDHCYQEHMARERVSFFKLMTGDFAQGISIPEKFVSNLNGQITKVFNLKAPSGETWLVDVTKNADELLLTSGWNDFARAHELQENDLVIFTYSGNYSFDVLILDSSGCEKVSCFFTTKKGPCMHKHFDGRVYQQAEHHMLSDSDDLGMPLRLVASPHRTSTSKKGGKTKPRKEPESPINSNYHIKQEVMSDEEQSAEDRLADSTYYYYSKSAKILTGGERDQIFSLASIQPGNPAFVAVLLKSHVGYKNNMLTINHGFAAEHLEGRSHEILLLRPNRKEKWYVKYYHASHTRGFNCCRWVKFVRDNRLHKDHICVFELMKRAKRTTMVVHVLRKVDGRLMLVA</sequence>
<dbReference type="InterPro" id="IPR003340">
    <property type="entry name" value="B3_DNA-bd"/>
</dbReference>
<feature type="compositionally biased region" description="Basic residues" evidence="6">
    <location>
        <begin position="184"/>
        <end position="194"/>
    </location>
</feature>
<dbReference type="SUPFAM" id="SSF101936">
    <property type="entry name" value="DNA-binding pseudobarrel domain"/>
    <property type="match status" value="2"/>
</dbReference>
<evidence type="ECO:0000256" key="2">
    <source>
        <dbReference type="ARBA" id="ARBA00023015"/>
    </source>
</evidence>
<evidence type="ECO:0000256" key="1">
    <source>
        <dbReference type="ARBA" id="ARBA00004123"/>
    </source>
</evidence>
<protein>
    <recommendedName>
        <fullName evidence="7">TF-B3 domain-containing protein</fullName>
    </recommendedName>
</protein>
<organism evidence="8 9">
    <name type="scientific">Miscanthus lutarioriparius</name>
    <dbReference type="NCBI Taxonomy" id="422564"/>
    <lineage>
        <taxon>Eukaryota</taxon>
        <taxon>Viridiplantae</taxon>
        <taxon>Streptophyta</taxon>
        <taxon>Embryophyta</taxon>
        <taxon>Tracheophyta</taxon>
        <taxon>Spermatophyta</taxon>
        <taxon>Magnoliopsida</taxon>
        <taxon>Liliopsida</taxon>
        <taxon>Poales</taxon>
        <taxon>Poaceae</taxon>
        <taxon>PACMAD clade</taxon>
        <taxon>Panicoideae</taxon>
        <taxon>Andropogonodae</taxon>
        <taxon>Andropogoneae</taxon>
        <taxon>Saccharinae</taxon>
        <taxon>Miscanthus</taxon>
    </lineage>
</organism>
<reference evidence="8" key="1">
    <citation type="submission" date="2020-10" db="EMBL/GenBank/DDBJ databases">
        <authorList>
            <person name="Han B."/>
            <person name="Lu T."/>
            <person name="Zhao Q."/>
            <person name="Huang X."/>
            <person name="Zhao Y."/>
        </authorList>
    </citation>
    <scope>NUCLEOTIDE SEQUENCE</scope>
</reference>
<dbReference type="PROSITE" id="PS50863">
    <property type="entry name" value="B3"/>
    <property type="match status" value="2"/>
</dbReference>
<evidence type="ECO:0000313" key="9">
    <source>
        <dbReference type="Proteomes" id="UP000604825"/>
    </source>
</evidence>
<dbReference type="OrthoDB" id="590488at2759"/>
<feature type="region of interest" description="Disordered" evidence="6">
    <location>
        <begin position="178"/>
        <end position="204"/>
    </location>
</feature>
<dbReference type="GO" id="GO:0003677">
    <property type="term" value="F:DNA binding"/>
    <property type="evidence" value="ECO:0007669"/>
    <property type="project" value="UniProtKB-KW"/>
</dbReference>
<keyword evidence="9" id="KW-1185">Reference proteome</keyword>
<dbReference type="Pfam" id="PF02362">
    <property type="entry name" value="B3"/>
    <property type="match status" value="2"/>
</dbReference>
<dbReference type="InterPro" id="IPR015300">
    <property type="entry name" value="DNA-bd_pseudobarrel_sf"/>
</dbReference>
<name>A0A811RHZ3_9POAL</name>
<evidence type="ECO:0000259" key="7">
    <source>
        <dbReference type="PROSITE" id="PS50863"/>
    </source>
</evidence>
<evidence type="ECO:0000256" key="6">
    <source>
        <dbReference type="SAM" id="MobiDB-lite"/>
    </source>
</evidence>
<dbReference type="AlphaFoldDB" id="A0A811RHZ3"/>
<dbReference type="PANTHER" id="PTHR31391">
    <property type="entry name" value="B3 DOMAIN-CONTAINING PROTEIN OS11G0197600-RELATED"/>
    <property type="match status" value="1"/>
</dbReference>
<dbReference type="SMART" id="SM01019">
    <property type="entry name" value="B3"/>
    <property type="match status" value="2"/>
</dbReference>
<proteinExistence type="predicted"/>
<dbReference type="CDD" id="cd10017">
    <property type="entry name" value="B3_DNA"/>
    <property type="match status" value="2"/>
</dbReference>
<comment type="caution">
    <text evidence="8">The sequence shown here is derived from an EMBL/GenBank/DDBJ whole genome shotgun (WGS) entry which is preliminary data.</text>
</comment>
<keyword evidence="2" id="KW-0805">Transcription regulation</keyword>
<accession>A0A811RHZ3</accession>
<dbReference type="Gene3D" id="2.40.330.10">
    <property type="entry name" value="DNA-binding pseudobarrel domain"/>
    <property type="match status" value="2"/>
</dbReference>
<evidence type="ECO:0000256" key="3">
    <source>
        <dbReference type="ARBA" id="ARBA00023125"/>
    </source>
</evidence>
<dbReference type="GO" id="GO:0005634">
    <property type="term" value="C:nucleus"/>
    <property type="evidence" value="ECO:0007669"/>
    <property type="project" value="UniProtKB-SubCell"/>
</dbReference>
<dbReference type="EMBL" id="CAJGYO010000015">
    <property type="protein sequence ID" value="CAD6269572.1"/>
    <property type="molecule type" value="Genomic_DNA"/>
</dbReference>
<feature type="domain" description="TF-B3" evidence="7">
    <location>
        <begin position="261"/>
        <end position="359"/>
    </location>
</feature>
<feature type="domain" description="TF-B3" evidence="7">
    <location>
        <begin position="37"/>
        <end position="130"/>
    </location>
</feature>
<evidence type="ECO:0000313" key="8">
    <source>
        <dbReference type="EMBL" id="CAD6269572.1"/>
    </source>
</evidence>
<keyword evidence="4" id="KW-0804">Transcription</keyword>
<dbReference type="PANTHER" id="PTHR31391:SF70">
    <property type="entry name" value="B3 DOMAIN-CONTAINING PROTEIN OS03G0622200"/>
    <property type="match status" value="1"/>
</dbReference>
<keyword evidence="5" id="KW-0539">Nucleus</keyword>
<keyword evidence="3" id="KW-0238">DNA-binding</keyword>
<evidence type="ECO:0000256" key="5">
    <source>
        <dbReference type="ARBA" id="ARBA00023242"/>
    </source>
</evidence>
<dbReference type="InterPro" id="IPR044837">
    <property type="entry name" value="REM16-like"/>
</dbReference>
<evidence type="ECO:0000256" key="4">
    <source>
        <dbReference type="ARBA" id="ARBA00023163"/>
    </source>
</evidence>
<comment type="subcellular location">
    <subcellularLocation>
        <location evidence="1">Nucleus</location>
    </subcellularLocation>
</comment>
<dbReference type="Proteomes" id="UP000604825">
    <property type="component" value="Unassembled WGS sequence"/>
</dbReference>